<accession>A0AAV7JRH0</accession>
<name>A0AAV7JRH0_9METZ</name>
<organism evidence="1 2">
    <name type="scientific">Oopsacas minuta</name>
    <dbReference type="NCBI Taxonomy" id="111878"/>
    <lineage>
        <taxon>Eukaryota</taxon>
        <taxon>Metazoa</taxon>
        <taxon>Porifera</taxon>
        <taxon>Hexactinellida</taxon>
        <taxon>Hexasterophora</taxon>
        <taxon>Lyssacinosida</taxon>
        <taxon>Leucopsacidae</taxon>
        <taxon>Oopsacas</taxon>
    </lineage>
</organism>
<dbReference type="InterPro" id="IPR026728">
    <property type="entry name" value="BLTP3A/B"/>
</dbReference>
<protein>
    <submittedName>
        <fullName evidence="1">UHRF1-binding protein 1-like</fullName>
    </submittedName>
</protein>
<gene>
    <name evidence="1" type="ORF">LOD99_5109</name>
</gene>
<dbReference type="AlphaFoldDB" id="A0AAV7JRH0"/>
<dbReference type="PANTHER" id="PTHR22774:SF11">
    <property type="entry name" value="CHOREIN N-TERMINAL DOMAIN-CONTAINING PROTEIN"/>
    <property type="match status" value="1"/>
</dbReference>
<reference evidence="1 2" key="1">
    <citation type="journal article" date="2023" name="BMC Biol.">
        <title>The compact genome of the sponge Oopsacas minuta (Hexactinellida) is lacking key metazoan core genes.</title>
        <authorList>
            <person name="Santini S."/>
            <person name="Schenkelaars Q."/>
            <person name="Jourda C."/>
            <person name="Duchesne M."/>
            <person name="Belahbib H."/>
            <person name="Rocher C."/>
            <person name="Selva M."/>
            <person name="Riesgo A."/>
            <person name="Vervoort M."/>
            <person name="Leys S.P."/>
            <person name="Kodjabachian L."/>
            <person name="Le Bivic A."/>
            <person name="Borchiellini C."/>
            <person name="Claverie J.M."/>
            <person name="Renard E."/>
        </authorList>
    </citation>
    <scope>NUCLEOTIDE SEQUENCE [LARGE SCALE GENOMIC DNA]</scope>
    <source>
        <strain evidence="1">SPO-2</strain>
    </source>
</reference>
<evidence type="ECO:0000313" key="2">
    <source>
        <dbReference type="Proteomes" id="UP001165289"/>
    </source>
</evidence>
<proteinExistence type="predicted"/>
<keyword evidence="2" id="KW-1185">Reference proteome</keyword>
<dbReference type="Proteomes" id="UP001165289">
    <property type="component" value="Unassembled WGS sequence"/>
</dbReference>
<dbReference type="EMBL" id="JAKMXF010000303">
    <property type="protein sequence ID" value="KAI6651501.1"/>
    <property type="molecule type" value="Genomic_DNA"/>
</dbReference>
<sequence>MAGILKRQILKKLARFTKTLTPDDIDLNLSKGIGVLKNLELDAEYISDITHLPLWLEISSIVCDNIKVEVHITKIQTKPIHIVIDSIDVKISVIDEMKLRQKHEVPPRKQTSGYD</sequence>
<comment type="caution">
    <text evidence="1">The sequence shown here is derived from an EMBL/GenBank/DDBJ whole genome shotgun (WGS) entry which is preliminary data.</text>
</comment>
<evidence type="ECO:0000313" key="1">
    <source>
        <dbReference type="EMBL" id="KAI6651501.1"/>
    </source>
</evidence>
<dbReference type="Pfam" id="PF24917">
    <property type="entry name" value="BLTP3A_B"/>
    <property type="match status" value="1"/>
</dbReference>
<dbReference type="PANTHER" id="PTHR22774">
    <property type="entry name" value="CHOREIN N-TERMINAL DOMAIN-CONTAINING PROTEIN"/>
    <property type="match status" value="1"/>
</dbReference>